<dbReference type="Proteomes" id="UP000501128">
    <property type="component" value="Chromosome"/>
</dbReference>
<dbReference type="InterPro" id="IPR003594">
    <property type="entry name" value="HATPase_dom"/>
</dbReference>
<dbReference type="SMART" id="SM00387">
    <property type="entry name" value="HATPase_c"/>
    <property type="match status" value="1"/>
</dbReference>
<dbReference type="InterPro" id="IPR052162">
    <property type="entry name" value="Sensor_kinase/Photoreceptor"/>
</dbReference>
<sequence length="510" mass="56768">MANFSTVSLPSDLVVSSLQRGLTVLSVVHDPMGTPVDLRFETVSPLAGHFFGVHPARLINRRYSTFFPAAEFNELLAHCLTAFQSGDPVSFPATSTDFTGVERTYMVSAERADQQLRLTVDDSISGPFMIPRLVPVDVLNTLPDALCLLDPTASTDTINFGYRFVNRAFETLWGGTADKPLPGRPYQSSPVDMAQPELMTHLRHVAQTGVDFSDELWVDNQTPAGWYAVQISRTTAGSLVMMLHNCSTVREVLQRAEKQNQSLQEAILNLERSNLDLAQFAQVASHDLQEPLRKIQVFSDLLQNQLADSLSEGERDLGRRLQLAAQRMQHMIRDLMNYSRLASDKASFVPIDLNTVLTEVLTDLDMLITEKGAVVDLEPLPTISGNSSRLRQLFQNLIANGLKFQPPGQPPRVLITSQRLQRHELPMSLAIQPQRQYYLISVTDNGIGFDVEKYRSKLFRLFQRLHERKAFEGTGIGLAVAQRVAESHGGMIDVKSTPGEGSTFMVYLPA</sequence>
<dbReference type="RefSeq" id="WP_169551340.1">
    <property type="nucleotide sequence ID" value="NZ_CP051677.1"/>
</dbReference>
<keyword evidence="9" id="KW-1185">Reference proteome</keyword>
<accession>A0A7L5DMM8</accession>
<dbReference type="InterPro" id="IPR003661">
    <property type="entry name" value="HisK_dim/P_dom"/>
</dbReference>
<dbReference type="PANTHER" id="PTHR43304:SF1">
    <property type="entry name" value="PAC DOMAIN-CONTAINING PROTEIN"/>
    <property type="match status" value="1"/>
</dbReference>
<evidence type="ECO:0000256" key="6">
    <source>
        <dbReference type="SAM" id="Coils"/>
    </source>
</evidence>
<evidence type="ECO:0000256" key="3">
    <source>
        <dbReference type="ARBA" id="ARBA00022553"/>
    </source>
</evidence>
<dbReference type="Pfam" id="PF02518">
    <property type="entry name" value="HATPase_c"/>
    <property type="match status" value="1"/>
</dbReference>
<proteinExistence type="predicted"/>
<dbReference type="InterPro" id="IPR035965">
    <property type="entry name" value="PAS-like_dom_sf"/>
</dbReference>
<dbReference type="PROSITE" id="PS50109">
    <property type="entry name" value="HIS_KIN"/>
    <property type="match status" value="1"/>
</dbReference>
<organism evidence="8 9">
    <name type="scientific">Spirosoma rhododendri</name>
    <dbReference type="NCBI Taxonomy" id="2728024"/>
    <lineage>
        <taxon>Bacteria</taxon>
        <taxon>Pseudomonadati</taxon>
        <taxon>Bacteroidota</taxon>
        <taxon>Cytophagia</taxon>
        <taxon>Cytophagales</taxon>
        <taxon>Cytophagaceae</taxon>
        <taxon>Spirosoma</taxon>
    </lineage>
</organism>
<dbReference type="InterPro" id="IPR036097">
    <property type="entry name" value="HisK_dim/P_sf"/>
</dbReference>
<evidence type="ECO:0000259" key="7">
    <source>
        <dbReference type="PROSITE" id="PS50109"/>
    </source>
</evidence>
<evidence type="ECO:0000313" key="8">
    <source>
        <dbReference type="EMBL" id="QJD79375.1"/>
    </source>
</evidence>
<feature type="coiled-coil region" evidence="6">
    <location>
        <begin position="246"/>
        <end position="273"/>
    </location>
</feature>
<reference evidence="8 9" key="1">
    <citation type="submission" date="2020-04" db="EMBL/GenBank/DDBJ databases">
        <title>Genome sequencing of novel species.</title>
        <authorList>
            <person name="Heo J."/>
            <person name="Kim S.-J."/>
            <person name="Kim J.-S."/>
            <person name="Hong S.-B."/>
            <person name="Kwon S.-W."/>
        </authorList>
    </citation>
    <scope>NUCLEOTIDE SEQUENCE [LARGE SCALE GENOMIC DNA]</scope>
    <source>
        <strain evidence="8 9">CJU-R4</strain>
    </source>
</reference>
<dbReference type="PANTHER" id="PTHR43304">
    <property type="entry name" value="PHYTOCHROME-LIKE PROTEIN CPH1"/>
    <property type="match status" value="1"/>
</dbReference>
<dbReference type="SUPFAM" id="SSF55785">
    <property type="entry name" value="PYP-like sensor domain (PAS domain)"/>
    <property type="match status" value="1"/>
</dbReference>
<dbReference type="InterPro" id="IPR005467">
    <property type="entry name" value="His_kinase_dom"/>
</dbReference>
<evidence type="ECO:0000313" key="9">
    <source>
        <dbReference type="Proteomes" id="UP000501128"/>
    </source>
</evidence>
<dbReference type="PRINTS" id="PR00344">
    <property type="entry name" value="BCTRLSENSOR"/>
</dbReference>
<evidence type="ECO:0000256" key="5">
    <source>
        <dbReference type="ARBA" id="ARBA00022777"/>
    </source>
</evidence>
<comment type="catalytic activity">
    <reaction evidence="1">
        <text>ATP + protein L-histidine = ADP + protein N-phospho-L-histidine.</text>
        <dbReference type="EC" id="2.7.13.3"/>
    </reaction>
</comment>
<evidence type="ECO:0000256" key="4">
    <source>
        <dbReference type="ARBA" id="ARBA00022679"/>
    </source>
</evidence>
<dbReference type="Pfam" id="PF00512">
    <property type="entry name" value="HisKA"/>
    <property type="match status" value="1"/>
</dbReference>
<dbReference type="InterPro" id="IPR004358">
    <property type="entry name" value="Sig_transdc_His_kin-like_C"/>
</dbReference>
<dbReference type="SMART" id="SM00388">
    <property type="entry name" value="HisKA"/>
    <property type="match status" value="1"/>
</dbReference>
<dbReference type="Gene3D" id="3.30.450.20">
    <property type="entry name" value="PAS domain"/>
    <property type="match status" value="1"/>
</dbReference>
<dbReference type="KEGG" id="srho:HH216_13860"/>
<name>A0A7L5DMM8_9BACT</name>
<dbReference type="GO" id="GO:0000155">
    <property type="term" value="F:phosphorelay sensor kinase activity"/>
    <property type="evidence" value="ECO:0007669"/>
    <property type="project" value="InterPro"/>
</dbReference>
<dbReference type="SUPFAM" id="SSF55874">
    <property type="entry name" value="ATPase domain of HSP90 chaperone/DNA topoisomerase II/histidine kinase"/>
    <property type="match status" value="1"/>
</dbReference>
<dbReference type="Gene3D" id="3.30.565.10">
    <property type="entry name" value="Histidine kinase-like ATPase, C-terminal domain"/>
    <property type="match status" value="1"/>
</dbReference>
<dbReference type="AlphaFoldDB" id="A0A7L5DMM8"/>
<dbReference type="Gene3D" id="1.10.287.130">
    <property type="match status" value="1"/>
</dbReference>
<dbReference type="EC" id="2.7.13.3" evidence="2"/>
<keyword evidence="3" id="KW-0597">Phosphoprotein</keyword>
<dbReference type="CDD" id="cd00082">
    <property type="entry name" value="HisKA"/>
    <property type="match status" value="1"/>
</dbReference>
<feature type="domain" description="Histidine kinase" evidence="7">
    <location>
        <begin position="283"/>
        <end position="510"/>
    </location>
</feature>
<dbReference type="SUPFAM" id="SSF47384">
    <property type="entry name" value="Homodimeric domain of signal transducing histidine kinase"/>
    <property type="match status" value="1"/>
</dbReference>
<protein>
    <recommendedName>
        <fullName evidence="2">histidine kinase</fullName>
        <ecNumber evidence="2">2.7.13.3</ecNumber>
    </recommendedName>
</protein>
<keyword evidence="6" id="KW-0175">Coiled coil</keyword>
<dbReference type="InterPro" id="IPR036890">
    <property type="entry name" value="HATPase_C_sf"/>
</dbReference>
<gene>
    <name evidence="8" type="ORF">HH216_13860</name>
</gene>
<evidence type="ECO:0000256" key="2">
    <source>
        <dbReference type="ARBA" id="ARBA00012438"/>
    </source>
</evidence>
<keyword evidence="4" id="KW-0808">Transferase</keyword>
<keyword evidence="5" id="KW-0418">Kinase</keyword>
<evidence type="ECO:0000256" key="1">
    <source>
        <dbReference type="ARBA" id="ARBA00000085"/>
    </source>
</evidence>
<dbReference type="EMBL" id="CP051677">
    <property type="protein sequence ID" value="QJD79375.1"/>
    <property type="molecule type" value="Genomic_DNA"/>
</dbReference>